<keyword evidence="7" id="KW-1185">Reference proteome</keyword>
<proteinExistence type="inferred from homology"/>
<dbReference type="Pfam" id="PF05199">
    <property type="entry name" value="GMC_oxred_C"/>
    <property type="match status" value="1"/>
</dbReference>
<evidence type="ECO:0000313" key="7">
    <source>
        <dbReference type="Proteomes" id="UP001218218"/>
    </source>
</evidence>
<protein>
    <recommendedName>
        <fullName evidence="8">Choline dehydrogenase</fullName>
    </recommendedName>
</protein>
<dbReference type="InterPro" id="IPR036188">
    <property type="entry name" value="FAD/NAD-bd_sf"/>
</dbReference>
<feature type="transmembrane region" description="Helical" evidence="3">
    <location>
        <begin position="202"/>
        <end position="222"/>
    </location>
</feature>
<feature type="domain" description="DUF6534" evidence="5">
    <location>
        <begin position="165"/>
        <end position="254"/>
    </location>
</feature>
<dbReference type="SUPFAM" id="SSF51905">
    <property type="entry name" value="FAD/NAD(P)-binding domain"/>
    <property type="match status" value="1"/>
</dbReference>
<dbReference type="Pfam" id="PF20152">
    <property type="entry name" value="DUF6534"/>
    <property type="match status" value="1"/>
</dbReference>
<dbReference type="InterPro" id="IPR045339">
    <property type="entry name" value="DUF6534"/>
</dbReference>
<dbReference type="Proteomes" id="UP001218218">
    <property type="component" value="Unassembled WGS sequence"/>
</dbReference>
<dbReference type="SUPFAM" id="SSF54373">
    <property type="entry name" value="FAD-linked reductases, C-terminal domain"/>
    <property type="match status" value="1"/>
</dbReference>
<sequence length="981" mass="108253">MSGFNVAEFTTPLFIGTFMNFTLLGALAVQFLLYLIAFPKDGLRFKLLVVLVFVGEIMQTVCETRNTILTFGTKWGQYGLLDEVGWSWFSVPIIGATIACAGQIFFAWRIYILSRSLVIPSVIAVLTTFQLGAGLWTGVTISRAGRFSLLQYDHFKQPVAWLSATAACDLIIVASTCFYLLKSRNQGFQRSTDRMVSRIIVVTVETGLFCAIFALADLSLYVKYRGNNYHLAVCIELSKVYSNSIMLILNSRAHIGHTRPTTHNHPSQPSEIRFGSGPTASTTIQTFSHDPEKYNDVGVAKFGSYSLKSELSEFMIRIIDPTLSALFTYNSFKTRLARGHPVGGLVTTHRYLRVLLISIARNLMKSGIAIAAISLLSFAKAALQSCPDLSDTPDVFDFVVVGSGAGGGPLASRLAENGFSVFLVDAGNDVDTFNTTLPAYFARATEDTATELAYNIKEFNDPDSRIAWYPRARALGGSTIHNAMINIIAGTEADFNQISAAFNDPSWTRSNMQEYFKKIEKNLYLLPTLLTLGDHGFEGWMKTTLLPYLNLLHDLDVVDPQLLDIFTSLTLSPNFPILDLNSLADDGSVGINTPSFTVDENHVRSSVYNRLTAVQDSTSRLNITLNTLATRILLCQDSDGPPIAYGVEIVRDAALPVAGNFQGKQDLKGRTQRVMARHEVIVSAGVFQSPQLIFLRTSSWSVNRSMQFNFLALRSKQLSGIGNSTHLNHDEIAIIWELEEDFKLLKGCTFLSDPAEDPCLADWLQSDHMNVYAFNPVLDVITTKSNDDLAAPDIFTYVAPAYFEGIFRGFSQRIVEHPNALTAIVLKAHPSSRGFVRLTGSDAQDPLDIEKMHFEGEQGPEDIQALEDGINRIRSLVENSLIKGFIVQEAVPGSNANLTQYVLDRVFGHHACCTNAIGDRDINPNAVLDNNFRVHGVDRLRVVDLSSWPNVPGYFVTTPSYMISEKAADVIMAAAQARNSK</sequence>
<reference evidence="6" key="1">
    <citation type="submission" date="2023-03" db="EMBL/GenBank/DDBJ databases">
        <title>Massive genome expansion in bonnet fungi (Mycena s.s.) driven by repeated elements and novel gene families across ecological guilds.</title>
        <authorList>
            <consortium name="Lawrence Berkeley National Laboratory"/>
            <person name="Harder C.B."/>
            <person name="Miyauchi S."/>
            <person name="Viragh M."/>
            <person name="Kuo A."/>
            <person name="Thoen E."/>
            <person name="Andreopoulos B."/>
            <person name="Lu D."/>
            <person name="Skrede I."/>
            <person name="Drula E."/>
            <person name="Henrissat B."/>
            <person name="Morin E."/>
            <person name="Kohler A."/>
            <person name="Barry K."/>
            <person name="LaButti K."/>
            <person name="Morin E."/>
            <person name="Salamov A."/>
            <person name="Lipzen A."/>
            <person name="Mereny Z."/>
            <person name="Hegedus B."/>
            <person name="Baldrian P."/>
            <person name="Stursova M."/>
            <person name="Weitz H."/>
            <person name="Taylor A."/>
            <person name="Grigoriev I.V."/>
            <person name="Nagy L.G."/>
            <person name="Martin F."/>
            <person name="Kauserud H."/>
        </authorList>
    </citation>
    <scope>NUCLEOTIDE SEQUENCE</scope>
    <source>
        <strain evidence="6">CBHHK002</strain>
    </source>
</reference>
<dbReference type="AlphaFoldDB" id="A0AAD7A4N8"/>
<evidence type="ECO:0000256" key="2">
    <source>
        <dbReference type="ARBA" id="ARBA00010790"/>
    </source>
</evidence>
<keyword evidence="3" id="KW-1133">Transmembrane helix</keyword>
<dbReference type="InterPro" id="IPR012132">
    <property type="entry name" value="GMC_OxRdtase"/>
</dbReference>
<comment type="cofactor">
    <cofactor evidence="1">
        <name>FAD</name>
        <dbReference type="ChEBI" id="CHEBI:57692"/>
    </cofactor>
</comment>
<evidence type="ECO:0000256" key="3">
    <source>
        <dbReference type="SAM" id="Phobius"/>
    </source>
</evidence>
<feature type="domain" description="Glucose-methanol-choline oxidoreductase C-terminal" evidence="4">
    <location>
        <begin position="830"/>
        <end position="963"/>
    </location>
</feature>
<evidence type="ECO:0000259" key="5">
    <source>
        <dbReference type="Pfam" id="PF20152"/>
    </source>
</evidence>
<dbReference type="Gene3D" id="3.50.50.60">
    <property type="entry name" value="FAD/NAD(P)-binding domain"/>
    <property type="match status" value="1"/>
</dbReference>
<evidence type="ECO:0000259" key="4">
    <source>
        <dbReference type="Pfam" id="PF05199"/>
    </source>
</evidence>
<keyword evidence="3" id="KW-0812">Transmembrane</keyword>
<feature type="transmembrane region" description="Helical" evidence="3">
    <location>
        <begin position="88"/>
        <end position="110"/>
    </location>
</feature>
<name>A0AAD7A4N8_9AGAR</name>
<dbReference type="EMBL" id="JARIHO010000016">
    <property type="protein sequence ID" value="KAJ7348961.1"/>
    <property type="molecule type" value="Genomic_DNA"/>
</dbReference>
<evidence type="ECO:0008006" key="8">
    <source>
        <dbReference type="Google" id="ProtNLM"/>
    </source>
</evidence>
<dbReference type="PANTHER" id="PTHR11552:SF100">
    <property type="entry name" value="DEHYDROGENASE, PUTATIVE (AFU_ORTHOLOGUE AFUA_5G00630)-RELATED"/>
    <property type="match status" value="1"/>
</dbReference>
<accession>A0AAD7A4N8</accession>
<feature type="transmembrane region" description="Helical" evidence="3">
    <location>
        <begin position="12"/>
        <end position="35"/>
    </location>
</feature>
<organism evidence="6 7">
    <name type="scientific">Mycena albidolilacea</name>
    <dbReference type="NCBI Taxonomy" id="1033008"/>
    <lineage>
        <taxon>Eukaryota</taxon>
        <taxon>Fungi</taxon>
        <taxon>Dikarya</taxon>
        <taxon>Basidiomycota</taxon>
        <taxon>Agaricomycotina</taxon>
        <taxon>Agaricomycetes</taxon>
        <taxon>Agaricomycetidae</taxon>
        <taxon>Agaricales</taxon>
        <taxon>Marasmiineae</taxon>
        <taxon>Mycenaceae</taxon>
        <taxon>Mycena</taxon>
    </lineage>
</organism>
<gene>
    <name evidence="6" type="ORF">DFH08DRAFT_935970</name>
</gene>
<feature type="transmembrane region" description="Helical" evidence="3">
    <location>
        <begin position="117"/>
        <end position="139"/>
    </location>
</feature>
<dbReference type="InterPro" id="IPR007867">
    <property type="entry name" value="GMC_OxRtase_C"/>
</dbReference>
<comment type="similarity">
    <text evidence="2">Belongs to the GMC oxidoreductase family.</text>
</comment>
<dbReference type="PANTHER" id="PTHR11552">
    <property type="entry name" value="GLUCOSE-METHANOL-CHOLINE GMC OXIDOREDUCTASE"/>
    <property type="match status" value="1"/>
</dbReference>
<feature type="transmembrane region" description="Helical" evidence="3">
    <location>
        <begin position="47"/>
        <end position="68"/>
    </location>
</feature>
<keyword evidence="3" id="KW-0472">Membrane</keyword>
<comment type="caution">
    <text evidence="6">The sequence shown here is derived from an EMBL/GenBank/DDBJ whole genome shotgun (WGS) entry which is preliminary data.</text>
</comment>
<evidence type="ECO:0000313" key="6">
    <source>
        <dbReference type="EMBL" id="KAJ7348961.1"/>
    </source>
</evidence>
<dbReference type="GO" id="GO:0016614">
    <property type="term" value="F:oxidoreductase activity, acting on CH-OH group of donors"/>
    <property type="evidence" value="ECO:0007669"/>
    <property type="project" value="InterPro"/>
</dbReference>
<feature type="transmembrane region" description="Helical" evidence="3">
    <location>
        <begin position="159"/>
        <end position="181"/>
    </location>
</feature>
<dbReference type="GO" id="GO:0050660">
    <property type="term" value="F:flavin adenine dinucleotide binding"/>
    <property type="evidence" value="ECO:0007669"/>
    <property type="project" value="InterPro"/>
</dbReference>
<evidence type="ECO:0000256" key="1">
    <source>
        <dbReference type="ARBA" id="ARBA00001974"/>
    </source>
</evidence>
<dbReference type="Gene3D" id="3.30.560.10">
    <property type="entry name" value="Glucose Oxidase, domain 3"/>
    <property type="match status" value="1"/>
</dbReference>